<evidence type="ECO:0000313" key="11">
    <source>
        <dbReference type="Proteomes" id="UP000614469"/>
    </source>
</evidence>
<dbReference type="Pfam" id="PF10369">
    <property type="entry name" value="ALS_ss_C"/>
    <property type="match status" value="1"/>
</dbReference>
<evidence type="ECO:0000256" key="4">
    <source>
        <dbReference type="ARBA" id="ARBA00011744"/>
    </source>
</evidence>
<proteinExistence type="inferred from homology"/>
<evidence type="ECO:0000256" key="2">
    <source>
        <dbReference type="ARBA" id="ARBA00005025"/>
    </source>
</evidence>
<dbReference type="PANTHER" id="PTHR30239">
    <property type="entry name" value="ACETOLACTATE SYNTHASE SMALL SUBUNIT"/>
    <property type="match status" value="1"/>
</dbReference>
<comment type="similarity">
    <text evidence="3 8">Belongs to the acetolactate synthase small subunit family.</text>
</comment>
<dbReference type="InterPro" id="IPR002912">
    <property type="entry name" value="ACT_dom"/>
</dbReference>
<evidence type="ECO:0000256" key="8">
    <source>
        <dbReference type="RuleBase" id="RU368092"/>
    </source>
</evidence>
<comment type="pathway">
    <text evidence="1 8">Amino-acid biosynthesis; L-isoleucine biosynthesis; L-isoleucine from 2-oxobutanoate: step 1/4.</text>
</comment>
<dbReference type="InterPro" id="IPR039557">
    <property type="entry name" value="AHAS_ACT"/>
</dbReference>
<dbReference type="Proteomes" id="UP000614469">
    <property type="component" value="Unassembled WGS sequence"/>
</dbReference>
<dbReference type="CDD" id="cd04878">
    <property type="entry name" value="ACT_AHAS"/>
    <property type="match status" value="1"/>
</dbReference>
<dbReference type="FunFam" id="3.30.70.1150:FF:000001">
    <property type="entry name" value="Acetolactate synthase small subunit"/>
    <property type="match status" value="1"/>
</dbReference>
<dbReference type="NCBIfam" id="NF008864">
    <property type="entry name" value="PRK11895.1"/>
    <property type="match status" value="1"/>
</dbReference>
<keyword evidence="5 8" id="KW-0028">Amino-acid biosynthesis</keyword>
<evidence type="ECO:0000313" key="10">
    <source>
        <dbReference type="EMBL" id="MBC8334876.1"/>
    </source>
</evidence>
<dbReference type="GO" id="GO:0005829">
    <property type="term" value="C:cytosol"/>
    <property type="evidence" value="ECO:0007669"/>
    <property type="project" value="TreeGrafter"/>
</dbReference>
<dbReference type="UniPathway" id="UPA00047">
    <property type="reaction ID" value="UER00055"/>
</dbReference>
<gene>
    <name evidence="10" type="primary">ilvN</name>
    <name evidence="10" type="ORF">H8E29_06410</name>
</gene>
<evidence type="ECO:0000256" key="3">
    <source>
        <dbReference type="ARBA" id="ARBA00006341"/>
    </source>
</evidence>
<evidence type="ECO:0000256" key="6">
    <source>
        <dbReference type="ARBA" id="ARBA00023304"/>
    </source>
</evidence>
<dbReference type="GO" id="GO:0009097">
    <property type="term" value="P:isoleucine biosynthetic process"/>
    <property type="evidence" value="ECO:0007669"/>
    <property type="project" value="UniProtKB-UniRule"/>
</dbReference>
<dbReference type="UniPathway" id="UPA00049">
    <property type="reaction ID" value="UER00059"/>
</dbReference>
<dbReference type="EMBL" id="JACNJN010000082">
    <property type="protein sequence ID" value="MBC8334876.1"/>
    <property type="molecule type" value="Genomic_DNA"/>
</dbReference>
<dbReference type="Gene3D" id="3.30.70.260">
    <property type="match status" value="1"/>
</dbReference>
<protein>
    <recommendedName>
        <fullName evidence="8">Acetolactate synthase small subunit</fullName>
        <shortName evidence="8">AHAS</shortName>
        <shortName evidence="8">ALS</shortName>
        <ecNumber evidence="8">2.2.1.6</ecNumber>
    </recommendedName>
    <alternativeName>
        <fullName evidence="8">Acetohydroxy-acid synthase small subunit</fullName>
    </alternativeName>
</protein>
<feature type="domain" description="ACT" evidence="9">
    <location>
        <begin position="4"/>
        <end position="78"/>
    </location>
</feature>
<dbReference type="InterPro" id="IPR004789">
    <property type="entry name" value="Acetalactate_synth_ssu"/>
</dbReference>
<keyword evidence="6 8" id="KW-0100">Branched-chain amino acid biosynthesis</keyword>
<dbReference type="PANTHER" id="PTHR30239:SF0">
    <property type="entry name" value="ACETOLACTATE SYNTHASE SMALL SUBUNIT 1, CHLOROPLASTIC"/>
    <property type="match status" value="1"/>
</dbReference>
<name>A0A8J6NKV2_9CHLR</name>
<evidence type="ECO:0000259" key="9">
    <source>
        <dbReference type="PROSITE" id="PS51671"/>
    </source>
</evidence>
<dbReference type="PROSITE" id="PS51671">
    <property type="entry name" value="ACT"/>
    <property type="match status" value="1"/>
</dbReference>
<dbReference type="NCBIfam" id="TIGR00119">
    <property type="entry name" value="acolac_sm"/>
    <property type="match status" value="1"/>
</dbReference>
<dbReference type="Gene3D" id="3.30.70.1150">
    <property type="entry name" value="ACT-like. Chain A, domain 2"/>
    <property type="match status" value="1"/>
</dbReference>
<keyword evidence="8 10" id="KW-0808">Transferase</keyword>
<accession>A0A8J6NKV2</accession>
<evidence type="ECO:0000256" key="1">
    <source>
        <dbReference type="ARBA" id="ARBA00004974"/>
    </source>
</evidence>
<evidence type="ECO:0000256" key="7">
    <source>
        <dbReference type="ARBA" id="ARBA00048670"/>
    </source>
</evidence>
<dbReference type="GO" id="GO:1990610">
    <property type="term" value="F:acetolactate synthase regulator activity"/>
    <property type="evidence" value="ECO:0007669"/>
    <property type="project" value="UniProtKB-UniRule"/>
</dbReference>
<dbReference type="GO" id="GO:0003984">
    <property type="term" value="F:acetolactate synthase activity"/>
    <property type="evidence" value="ECO:0007669"/>
    <property type="project" value="UniProtKB-UniRule"/>
</dbReference>
<comment type="function">
    <text evidence="8">Catalyzes the conversion of 2 pyruvate molecules into acetolactate in the first common step of the biosynthetic pathway of the branched-amino acids such as leucine, isoleucine, and valine.</text>
</comment>
<dbReference type="GO" id="GO:0009099">
    <property type="term" value="P:L-valine biosynthetic process"/>
    <property type="evidence" value="ECO:0007669"/>
    <property type="project" value="UniProtKB-UniRule"/>
</dbReference>
<dbReference type="InterPro" id="IPR045865">
    <property type="entry name" value="ACT-like_dom_sf"/>
</dbReference>
<evidence type="ECO:0000256" key="5">
    <source>
        <dbReference type="ARBA" id="ARBA00022605"/>
    </source>
</evidence>
<comment type="subunit">
    <text evidence="4 8">Dimer of large and small chains.</text>
</comment>
<dbReference type="EC" id="2.2.1.6" evidence="8"/>
<reference evidence="10 11" key="1">
    <citation type="submission" date="2020-08" db="EMBL/GenBank/DDBJ databases">
        <title>Bridging the membrane lipid divide: bacteria of the FCB group superphylum have the potential to synthesize archaeal ether lipids.</title>
        <authorList>
            <person name="Villanueva L."/>
            <person name="Von Meijenfeldt F.A.B."/>
            <person name="Westbye A.B."/>
            <person name="Yadav S."/>
            <person name="Hopmans E.C."/>
            <person name="Dutilh B.E."/>
            <person name="Sinninghe Damste J.S."/>
        </authorList>
    </citation>
    <scope>NUCLEOTIDE SEQUENCE [LARGE SCALE GENOMIC DNA]</scope>
    <source>
        <strain evidence="10">NIOZ-UU36</strain>
    </source>
</reference>
<dbReference type="InterPro" id="IPR027271">
    <property type="entry name" value="Acetolactate_synth/TF_NikR_C"/>
</dbReference>
<dbReference type="InterPro" id="IPR054480">
    <property type="entry name" value="AHAS_small-like_ACT"/>
</dbReference>
<dbReference type="Pfam" id="PF22629">
    <property type="entry name" value="ACT_AHAS_ss"/>
    <property type="match status" value="1"/>
</dbReference>
<organism evidence="10 11">
    <name type="scientific">Candidatus Desulfolinea nitratireducens</name>
    <dbReference type="NCBI Taxonomy" id="2841698"/>
    <lineage>
        <taxon>Bacteria</taxon>
        <taxon>Bacillati</taxon>
        <taxon>Chloroflexota</taxon>
        <taxon>Anaerolineae</taxon>
        <taxon>Anaerolineales</taxon>
        <taxon>Anaerolineales incertae sedis</taxon>
        <taxon>Candidatus Desulfolinea</taxon>
    </lineage>
</organism>
<comment type="pathway">
    <text evidence="2 8">Amino-acid biosynthesis; L-valine biosynthesis; L-valine from pyruvate: step 1/4.</text>
</comment>
<sequence length="175" mass="19203">MHNTLIALVEDKPGVLNRVASLFRRRNFNIESLNVGRTDKANISRMTIVVNSEGVDARKVEANLYKLVNVIDVQDVTNQPAVIRDLALIKVKAKPDQRAEVSSLAAIFRGNIIDVAPDSVIVELTGTEDKIESLVELLRPLGILEMVRTGNVAMMRGDMSGKRYTPGTNGNGHVE</sequence>
<dbReference type="SUPFAM" id="SSF55021">
    <property type="entry name" value="ACT-like"/>
    <property type="match status" value="2"/>
</dbReference>
<comment type="caution">
    <text evidence="10">The sequence shown here is derived from an EMBL/GenBank/DDBJ whole genome shotgun (WGS) entry which is preliminary data.</text>
</comment>
<comment type="catalytic activity">
    <reaction evidence="7 8">
        <text>2 pyruvate + H(+) = (2S)-2-acetolactate + CO2</text>
        <dbReference type="Rhea" id="RHEA:25249"/>
        <dbReference type="ChEBI" id="CHEBI:15361"/>
        <dbReference type="ChEBI" id="CHEBI:15378"/>
        <dbReference type="ChEBI" id="CHEBI:16526"/>
        <dbReference type="ChEBI" id="CHEBI:58476"/>
        <dbReference type="EC" id="2.2.1.6"/>
    </reaction>
</comment>
<dbReference type="InterPro" id="IPR019455">
    <property type="entry name" value="Acetolactate_synth_ssu_C"/>
</dbReference>
<dbReference type="AlphaFoldDB" id="A0A8J6NKV2"/>